<evidence type="ECO:0000256" key="4">
    <source>
        <dbReference type="PROSITE-ProRule" id="PRU00335"/>
    </source>
</evidence>
<dbReference type="PANTHER" id="PTHR30055:SF234">
    <property type="entry name" value="HTH-TYPE TRANSCRIPTIONAL REGULATOR BETI"/>
    <property type="match status" value="1"/>
</dbReference>
<keyword evidence="7" id="KW-1185">Reference proteome</keyword>
<dbReference type="Pfam" id="PF00440">
    <property type="entry name" value="TetR_N"/>
    <property type="match status" value="1"/>
</dbReference>
<dbReference type="InterPro" id="IPR001647">
    <property type="entry name" value="HTH_TetR"/>
</dbReference>
<dbReference type="InterPro" id="IPR009057">
    <property type="entry name" value="Homeodomain-like_sf"/>
</dbReference>
<comment type="caution">
    <text evidence="6">The sequence shown here is derived from an EMBL/GenBank/DDBJ whole genome shotgun (WGS) entry which is preliminary data.</text>
</comment>
<evidence type="ECO:0000313" key="6">
    <source>
        <dbReference type="EMBL" id="SFL13215.1"/>
    </source>
</evidence>
<accession>A0A1I4F5F1</accession>
<dbReference type="InterPro" id="IPR050109">
    <property type="entry name" value="HTH-type_TetR-like_transc_reg"/>
</dbReference>
<evidence type="ECO:0000313" key="7">
    <source>
        <dbReference type="Proteomes" id="UP000199598"/>
    </source>
</evidence>
<dbReference type="RefSeq" id="WP_093523673.1">
    <property type="nucleotide sequence ID" value="NZ_FOSK01000017.1"/>
</dbReference>
<evidence type="ECO:0000256" key="1">
    <source>
        <dbReference type="ARBA" id="ARBA00023015"/>
    </source>
</evidence>
<reference evidence="6 7" key="1">
    <citation type="submission" date="2016-10" db="EMBL/GenBank/DDBJ databases">
        <authorList>
            <person name="Varghese N."/>
            <person name="Submissions S."/>
        </authorList>
    </citation>
    <scope>NUCLEOTIDE SEQUENCE [LARGE SCALE GENOMIC DNA]</scope>
    <source>
        <strain evidence="6 7">DSM 16392</strain>
    </source>
</reference>
<dbReference type="PRINTS" id="PR00455">
    <property type="entry name" value="HTHTETR"/>
</dbReference>
<proteinExistence type="predicted"/>
<feature type="DNA-binding region" description="H-T-H motif" evidence="4">
    <location>
        <begin position="47"/>
        <end position="66"/>
    </location>
</feature>
<evidence type="ECO:0000259" key="5">
    <source>
        <dbReference type="PROSITE" id="PS50977"/>
    </source>
</evidence>
<dbReference type="PROSITE" id="PS50977">
    <property type="entry name" value="HTH_TETR_2"/>
    <property type="match status" value="1"/>
</dbReference>
<organism evidence="6 7">
    <name type="scientific">Pseudovibrio ascidiaceicola</name>
    <dbReference type="NCBI Taxonomy" id="285279"/>
    <lineage>
        <taxon>Bacteria</taxon>
        <taxon>Pseudomonadati</taxon>
        <taxon>Pseudomonadota</taxon>
        <taxon>Alphaproteobacteria</taxon>
        <taxon>Hyphomicrobiales</taxon>
        <taxon>Stappiaceae</taxon>
        <taxon>Pseudovibrio</taxon>
    </lineage>
</organism>
<dbReference type="SUPFAM" id="SSF46689">
    <property type="entry name" value="Homeodomain-like"/>
    <property type="match status" value="1"/>
</dbReference>
<keyword evidence="3" id="KW-0804">Transcription</keyword>
<evidence type="ECO:0000256" key="3">
    <source>
        <dbReference type="ARBA" id="ARBA00023163"/>
    </source>
</evidence>
<dbReference type="Proteomes" id="UP000199598">
    <property type="component" value="Unassembled WGS sequence"/>
</dbReference>
<dbReference type="EMBL" id="FOSK01000017">
    <property type="protein sequence ID" value="SFL13215.1"/>
    <property type="molecule type" value="Genomic_DNA"/>
</dbReference>
<dbReference type="PANTHER" id="PTHR30055">
    <property type="entry name" value="HTH-TYPE TRANSCRIPTIONAL REGULATOR RUTR"/>
    <property type="match status" value="1"/>
</dbReference>
<dbReference type="Gene3D" id="1.10.357.10">
    <property type="entry name" value="Tetracycline Repressor, domain 2"/>
    <property type="match status" value="1"/>
</dbReference>
<protein>
    <submittedName>
        <fullName evidence="6">Transcriptional regulator, TetR family</fullName>
    </submittedName>
</protein>
<name>A0A1I4F5F1_9HYPH</name>
<gene>
    <name evidence="6" type="ORF">SAMN04488518_117103</name>
</gene>
<keyword evidence="1" id="KW-0805">Transcription regulation</keyword>
<evidence type="ECO:0000256" key="2">
    <source>
        <dbReference type="ARBA" id="ARBA00023125"/>
    </source>
</evidence>
<sequence length="204" mass="22562">MPDLNNQESTEVNARERRADHLREARRSLIVNAARDVFAKEGLDGASMRSIARASGCTTGAIYPYFHGKEELYYAVLQEALKELQLVVTDAIENCSLIEEQAGAGVLAFFDFYNGRPDDLSLGLYVFGGLKRVGLGRDLDGVLNQQVGGVIDLIEDRACAGGRPPEWTAGAIAHCMGLLVMGHTGRLSHWEYEGRYLLEQFLRR</sequence>
<feature type="domain" description="HTH tetR-type" evidence="5">
    <location>
        <begin position="24"/>
        <end position="84"/>
    </location>
</feature>
<keyword evidence="2 4" id="KW-0238">DNA-binding</keyword>